<name>C1CUG5_DEIDV</name>
<dbReference type="RefSeq" id="WP_012692955.1">
    <property type="nucleotide sequence ID" value="NC_012526.1"/>
</dbReference>
<dbReference type="KEGG" id="ddr:Deide_09540"/>
<dbReference type="AlphaFoldDB" id="C1CUG5"/>
<gene>
    <name evidence="1" type="ordered locus">Deide_09540</name>
</gene>
<proteinExistence type="predicted"/>
<dbReference type="Proteomes" id="UP000002208">
    <property type="component" value="Chromosome"/>
</dbReference>
<keyword evidence="2" id="KW-1185">Reference proteome</keyword>
<sequence length="76" mass="8740">MPYQQSGDQPVNVARAAYLILDRSCARWTPTFRVVPYNVQDVQREFLSSDMPHARWLTAEWGPDQSEPGMASRPFL</sequence>
<protein>
    <submittedName>
        <fullName evidence="1">Uncharacterized protein</fullName>
    </submittedName>
</protein>
<evidence type="ECO:0000313" key="2">
    <source>
        <dbReference type="Proteomes" id="UP000002208"/>
    </source>
</evidence>
<dbReference type="STRING" id="546414.Deide_09540"/>
<accession>C1CUG5</accession>
<reference evidence="1 2" key="1">
    <citation type="journal article" date="2009" name="PLoS Genet.">
        <title>Alliance of proteomics and genomics to unravel the specificities of Sahara bacterium Deinococcus deserti.</title>
        <authorList>
            <person name="de Groot A."/>
            <person name="Dulermo R."/>
            <person name="Ortet P."/>
            <person name="Blanchard L."/>
            <person name="Guerin P."/>
            <person name="Fernandez B."/>
            <person name="Vacherie B."/>
            <person name="Dossat C."/>
            <person name="Jolivet E."/>
            <person name="Siguier P."/>
            <person name="Chandler M."/>
            <person name="Barakat M."/>
            <person name="Dedieu A."/>
            <person name="Barbe V."/>
            <person name="Heulin T."/>
            <person name="Sommer S."/>
            <person name="Achouak W."/>
            <person name="Armengaud J."/>
        </authorList>
    </citation>
    <scope>NUCLEOTIDE SEQUENCE [LARGE SCALE GENOMIC DNA]</scope>
    <source>
        <strain evidence="2">DSM 17065 / CIP 109153 / LMG 22923 / VCD115</strain>
    </source>
</reference>
<dbReference type="HOGENOM" id="CLU_2648475_0_0_0"/>
<dbReference type="OrthoDB" id="9813918at2"/>
<dbReference type="EMBL" id="CP001114">
    <property type="protein sequence ID" value="ACO45832.1"/>
    <property type="molecule type" value="Genomic_DNA"/>
</dbReference>
<evidence type="ECO:0000313" key="1">
    <source>
        <dbReference type="EMBL" id="ACO45832.1"/>
    </source>
</evidence>
<dbReference type="PaxDb" id="546414-Deide_09540"/>
<organism evidence="1 2">
    <name type="scientific">Deinococcus deserti (strain DSM 17065 / CIP 109153 / LMG 22923 / VCD115)</name>
    <dbReference type="NCBI Taxonomy" id="546414"/>
    <lineage>
        <taxon>Bacteria</taxon>
        <taxon>Thermotogati</taxon>
        <taxon>Deinococcota</taxon>
        <taxon>Deinococci</taxon>
        <taxon>Deinococcales</taxon>
        <taxon>Deinococcaceae</taxon>
        <taxon>Deinococcus</taxon>
    </lineage>
</organism>